<dbReference type="OrthoDB" id="10254671at2759"/>
<dbReference type="Gene3D" id="3.30.200.20">
    <property type="entry name" value="Phosphorylase Kinase, domain 1"/>
    <property type="match status" value="1"/>
</dbReference>
<dbReference type="AlphaFoldDB" id="A0A556TQ22"/>
<dbReference type="InterPro" id="IPR029021">
    <property type="entry name" value="Prot-tyrosine_phosphatase-like"/>
</dbReference>
<dbReference type="Gene3D" id="1.10.510.10">
    <property type="entry name" value="Transferase(Phosphotransferase) domain 1"/>
    <property type="match status" value="1"/>
</dbReference>
<dbReference type="GO" id="GO:0051726">
    <property type="term" value="P:regulation of cell cycle"/>
    <property type="evidence" value="ECO:0007669"/>
    <property type="project" value="TreeGrafter"/>
</dbReference>
<sequence length="384" mass="42578">MARMNRPAPVEVSYKNMRFLITHNPTNATLSSFIEDLKKYGATTVVRVCEVTYDKTPLEKDGITVMDWPFDDGAPPPTKIVDDWLSLLKHKFCEDPGSCVAVHCVAGLGRAPVLVALALIECGMKYEDAIQFIRHLCASIKQSHLLSPAPPFIYYVEKTSKNMSGPVSSRSRVYPDVNTQRPREYWDYESHVVEWGNQDDYQLVRKLGRGKYSEVFEAINITNNEKVVVKILKPVKKKKIKREIKILENLRGGPNIISLLDIVKDPVALDYCHSMGIMHRDVKPHNVMIDHEHRKNLYCYNRRGSYTCLCDFLPDPIVKDQGRGATTTGMAASSTPVSSSSMMAGITSMAASTQPLGSIAAGSPVISPPNTLVTQVPAATGAQP</sequence>
<dbReference type="PROSITE" id="PS00108">
    <property type="entry name" value="PROTEIN_KINASE_ST"/>
    <property type="match status" value="1"/>
</dbReference>
<dbReference type="PROSITE" id="PS50054">
    <property type="entry name" value="TYR_PHOSPHATASE_DUAL"/>
    <property type="match status" value="1"/>
</dbReference>
<gene>
    <name evidence="8" type="ORF">Baya_4383</name>
</gene>
<feature type="binding site" evidence="3">
    <location>
        <position position="230"/>
    </location>
    <ligand>
        <name>ATP</name>
        <dbReference type="ChEBI" id="CHEBI:30616"/>
    </ligand>
</feature>
<evidence type="ECO:0000259" key="6">
    <source>
        <dbReference type="PROSITE" id="PS50054"/>
    </source>
</evidence>
<evidence type="ECO:0000256" key="4">
    <source>
        <dbReference type="RuleBase" id="RU000304"/>
    </source>
</evidence>
<dbReference type="InterPro" id="IPR011009">
    <property type="entry name" value="Kinase-like_dom_sf"/>
</dbReference>
<feature type="domain" description="Tyrosine specific protein phosphatases" evidence="7">
    <location>
        <begin position="82"/>
        <end position="134"/>
    </location>
</feature>
<dbReference type="FunFam" id="3.90.190.10:FF:000188">
    <property type="entry name" value="Protein tyrosine phosphatase type IVA 3"/>
    <property type="match status" value="1"/>
</dbReference>
<dbReference type="GO" id="GO:0005956">
    <property type="term" value="C:protein kinase CK2 complex"/>
    <property type="evidence" value="ECO:0007669"/>
    <property type="project" value="TreeGrafter"/>
</dbReference>
<keyword evidence="1 3" id="KW-0547">Nucleotide-binding</keyword>
<dbReference type="InterPro" id="IPR008271">
    <property type="entry name" value="Ser/Thr_kinase_AS"/>
</dbReference>
<dbReference type="Gene3D" id="3.90.190.10">
    <property type="entry name" value="Protein tyrosine phosphatase superfamily"/>
    <property type="match status" value="1"/>
</dbReference>
<keyword evidence="9" id="KW-1185">Reference proteome</keyword>
<comment type="caution">
    <text evidence="8">The sequence shown here is derived from an EMBL/GenBank/DDBJ whole genome shotgun (WGS) entry which is preliminary data.</text>
</comment>
<dbReference type="PANTHER" id="PTHR24054:SF28">
    <property type="entry name" value="CASEIN KINASE 2 ALPHA 1-RELATED"/>
    <property type="match status" value="1"/>
</dbReference>
<keyword evidence="4" id="KW-0418">Kinase</keyword>
<dbReference type="GO" id="GO:0005524">
    <property type="term" value="F:ATP binding"/>
    <property type="evidence" value="ECO:0007669"/>
    <property type="project" value="UniProtKB-UniRule"/>
</dbReference>
<evidence type="ECO:0000256" key="3">
    <source>
        <dbReference type="PROSITE-ProRule" id="PRU10141"/>
    </source>
</evidence>
<evidence type="ECO:0000256" key="2">
    <source>
        <dbReference type="ARBA" id="ARBA00022840"/>
    </source>
</evidence>
<keyword evidence="4" id="KW-0723">Serine/threonine-protein kinase</keyword>
<dbReference type="PROSITE" id="PS50011">
    <property type="entry name" value="PROTEIN_KINASE_DOM"/>
    <property type="match status" value="1"/>
</dbReference>
<organism evidence="8 9">
    <name type="scientific">Bagarius yarrelli</name>
    <name type="common">Goonch</name>
    <name type="synonym">Bagrus yarrelli</name>
    <dbReference type="NCBI Taxonomy" id="175774"/>
    <lineage>
        <taxon>Eukaryota</taxon>
        <taxon>Metazoa</taxon>
        <taxon>Chordata</taxon>
        <taxon>Craniata</taxon>
        <taxon>Vertebrata</taxon>
        <taxon>Euteleostomi</taxon>
        <taxon>Actinopterygii</taxon>
        <taxon>Neopterygii</taxon>
        <taxon>Teleostei</taxon>
        <taxon>Ostariophysi</taxon>
        <taxon>Siluriformes</taxon>
        <taxon>Sisoridae</taxon>
        <taxon>Sisorinae</taxon>
        <taxon>Bagarius</taxon>
    </lineage>
</organism>
<dbReference type="InterPro" id="IPR000719">
    <property type="entry name" value="Prot_kinase_dom"/>
</dbReference>
<name>A0A556TQ22_BAGYA</name>
<evidence type="ECO:0000259" key="5">
    <source>
        <dbReference type="PROSITE" id="PS50011"/>
    </source>
</evidence>
<dbReference type="InterPro" id="IPR000387">
    <property type="entry name" value="Tyr_Pase_dom"/>
</dbReference>
<dbReference type="PROSITE" id="PS50056">
    <property type="entry name" value="TYR_PHOSPHATASE_2"/>
    <property type="match status" value="1"/>
</dbReference>
<keyword evidence="4" id="KW-0808">Transferase</keyword>
<dbReference type="FunFam" id="3.30.200.20:FF:000088">
    <property type="entry name" value="Casein kinase II subunit alpha"/>
    <property type="match status" value="1"/>
</dbReference>
<evidence type="ECO:0000259" key="7">
    <source>
        <dbReference type="PROSITE" id="PS50056"/>
    </source>
</evidence>
<dbReference type="GO" id="GO:0004674">
    <property type="term" value="F:protein serine/threonine kinase activity"/>
    <property type="evidence" value="ECO:0007669"/>
    <property type="project" value="UniProtKB-KW"/>
</dbReference>
<dbReference type="PROSITE" id="PS00107">
    <property type="entry name" value="PROTEIN_KINASE_ATP"/>
    <property type="match status" value="1"/>
</dbReference>
<dbReference type="InterPro" id="IPR020422">
    <property type="entry name" value="TYR_PHOSPHATASE_DUAL_dom"/>
</dbReference>
<protein>
    <submittedName>
        <fullName evidence="8">Protein tyrosine phosphatase type IVA 3</fullName>
    </submittedName>
</protein>
<dbReference type="SUPFAM" id="SSF52799">
    <property type="entry name" value="(Phosphotyrosine protein) phosphatases II"/>
    <property type="match status" value="1"/>
</dbReference>
<dbReference type="InterPro" id="IPR017441">
    <property type="entry name" value="Protein_kinase_ATP_BS"/>
</dbReference>
<keyword evidence="2 3" id="KW-0067">ATP-binding</keyword>
<dbReference type="SMART" id="SM00220">
    <property type="entry name" value="S_TKc"/>
    <property type="match status" value="1"/>
</dbReference>
<dbReference type="SUPFAM" id="SSF56112">
    <property type="entry name" value="Protein kinase-like (PK-like)"/>
    <property type="match status" value="1"/>
</dbReference>
<feature type="domain" description="Tyrosine-protein phosphatase" evidence="6">
    <location>
        <begin position="8"/>
        <end position="165"/>
    </location>
</feature>
<evidence type="ECO:0000313" key="8">
    <source>
        <dbReference type="EMBL" id="TSK34775.1"/>
    </source>
</evidence>
<evidence type="ECO:0000313" key="9">
    <source>
        <dbReference type="Proteomes" id="UP000319801"/>
    </source>
</evidence>
<comment type="similarity">
    <text evidence="4">Belongs to the protein kinase superfamily.</text>
</comment>
<feature type="domain" description="Protein kinase" evidence="5">
    <location>
        <begin position="201"/>
        <end position="384"/>
    </location>
</feature>
<dbReference type="Pfam" id="PF22785">
    <property type="entry name" value="Tc-R-P"/>
    <property type="match status" value="1"/>
</dbReference>
<dbReference type="EMBL" id="VCAZ01000010">
    <property type="protein sequence ID" value="TSK34775.1"/>
    <property type="molecule type" value="Genomic_DNA"/>
</dbReference>
<dbReference type="InterPro" id="IPR045216">
    <property type="entry name" value="CK2_alpha"/>
</dbReference>
<dbReference type="PANTHER" id="PTHR24054">
    <property type="entry name" value="CASEIN KINASE II SUBUNIT ALPHA"/>
    <property type="match status" value="1"/>
</dbReference>
<proteinExistence type="inferred from homology"/>
<reference evidence="8 9" key="1">
    <citation type="journal article" date="2019" name="Genome Biol. Evol.">
        <title>Whole-Genome Sequencing of the Giant Devil Catfish, Bagarius yarrelli.</title>
        <authorList>
            <person name="Jiang W."/>
            <person name="Lv Y."/>
            <person name="Cheng L."/>
            <person name="Yang K."/>
            <person name="Chao B."/>
            <person name="Wang X."/>
            <person name="Li Y."/>
            <person name="Pan X."/>
            <person name="You X."/>
            <person name="Zhang Y."/>
            <person name="Yang J."/>
            <person name="Li J."/>
            <person name="Zhang X."/>
            <person name="Liu S."/>
            <person name="Sun C."/>
            <person name="Yang J."/>
            <person name="Shi Q."/>
        </authorList>
    </citation>
    <scope>NUCLEOTIDE SEQUENCE [LARGE SCALE GENOMIC DNA]</scope>
    <source>
        <strain evidence="8">JWS20170419001</strain>
        <tissue evidence="8">Muscle</tissue>
    </source>
</reference>
<dbReference type="Pfam" id="PF00069">
    <property type="entry name" value="Pkinase"/>
    <property type="match status" value="2"/>
</dbReference>
<evidence type="ECO:0000256" key="1">
    <source>
        <dbReference type="ARBA" id="ARBA00022741"/>
    </source>
</evidence>
<accession>A0A556TQ22</accession>
<dbReference type="GO" id="GO:0005829">
    <property type="term" value="C:cytosol"/>
    <property type="evidence" value="ECO:0007669"/>
    <property type="project" value="TreeGrafter"/>
</dbReference>
<dbReference type="GO" id="GO:0005634">
    <property type="term" value="C:nucleus"/>
    <property type="evidence" value="ECO:0007669"/>
    <property type="project" value="TreeGrafter"/>
</dbReference>
<dbReference type="Proteomes" id="UP000319801">
    <property type="component" value="Unassembled WGS sequence"/>
</dbReference>